<proteinExistence type="predicted"/>
<evidence type="ECO:0000313" key="1">
    <source>
        <dbReference type="EMBL" id="TWR27532.1"/>
    </source>
</evidence>
<dbReference type="EMBL" id="VOEJ01000006">
    <property type="protein sequence ID" value="TWR27532.1"/>
    <property type="molecule type" value="Genomic_DNA"/>
</dbReference>
<sequence>MPASIIKALKKIILSSTMLAICAFLWSFKGLMNEQEWISWGNRFFTEAYDASVEPKLKKYEISLTPDHFIRLRKTYQQGKQEYFSFNLQRFTTLGYKPGQGNTDTITVSTRTDDIIVQTYNDPEGDVDSMATTLNLPVKKMPAQKLDSLKQALAFLKEKQL</sequence>
<protein>
    <submittedName>
        <fullName evidence="1">Uncharacterized protein</fullName>
    </submittedName>
</protein>
<reference evidence="1 2" key="1">
    <citation type="submission" date="2019-07" db="EMBL/GenBank/DDBJ databases">
        <authorList>
            <person name="Kim J."/>
        </authorList>
    </citation>
    <scope>NUCLEOTIDE SEQUENCE [LARGE SCALE GENOMIC DNA]</scope>
    <source>
        <strain evidence="2">dk17</strain>
    </source>
</reference>
<accession>A0A563U820</accession>
<dbReference type="OrthoDB" id="797136at2"/>
<dbReference type="Proteomes" id="UP000320042">
    <property type="component" value="Unassembled WGS sequence"/>
</dbReference>
<keyword evidence="2" id="KW-1185">Reference proteome</keyword>
<organism evidence="1 2">
    <name type="scientific">Mucilaginibacter pallidiroseus</name>
    <dbReference type="NCBI Taxonomy" id="2599295"/>
    <lineage>
        <taxon>Bacteria</taxon>
        <taxon>Pseudomonadati</taxon>
        <taxon>Bacteroidota</taxon>
        <taxon>Sphingobacteriia</taxon>
        <taxon>Sphingobacteriales</taxon>
        <taxon>Sphingobacteriaceae</taxon>
        <taxon>Mucilaginibacter</taxon>
    </lineage>
</organism>
<dbReference type="RefSeq" id="WP_146382499.1">
    <property type="nucleotide sequence ID" value="NZ_VOEJ01000006.1"/>
</dbReference>
<gene>
    <name evidence="1" type="ORF">FPZ43_13745</name>
</gene>
<dbReference type="AlphaFoldDB" id="A0A563U820"/>
<comment type="caution">
    <text evidence="1">The sequence shown here is derived from an EMBL/GenBank/DDBJ whole genome shotgun (WGS) entry which is preliminary data.</text>
</comment>
<evidence type="ECO:0000313" key="2">
    <source>
        <dbReference type="Proteomes" id="UP000320042"/>
    </source>
</evidence>
<name>A0A563U820_9SPHI</name>